<name>A0A401NJZ8_SCYTO</name>
<organism evidence="2 3">
    <name type="scientific">Scyliorhinus torazame</name>
    <name type="common">Cloudy catshark</name>
    <name type="synonym">Catulus torazame</name>
    <dbReference type="NCBI Taxonomy" id="75743"/>
    <lineage>
        <taxon>Eukaryota</taxon>
        <taxon>Metazoa</taxon>
        <taxon>Chordata</taxon>
        <taxon>Craniata</taxon>
        <taxon>Vertebrata</taxon>
        <taxon>Chondrichthyes</taxon>
        <taxon>Elasmobranchii</taxon>
        <taxon>Galeomorphii</taxon>
        <taxon>Galeoidea</taxon>
        <taxon>Carcharhiniformes</taxon>
        <taxon>Scyliorhinidae</taxon>
        <taxon>Scyliorhinus</taxon>
    </lineage>
</organism>
<feature type="transmembrane region" description="Helical" evidence="1">
    <location>
        <begin position="6"/>
        <end position="27"/>
    </location>
</feature>
<keyword evidence="1" id="KW-0472">Membrane</keyword>
<dbReference type="EMBL" id="BFAA01002466">
    <property type="protein sequence ID" value="GCB61231.1"/>
    <property type="molecule type" value="Genomic_DNA"/>
</dbReference>
<evidence type="ECO:0000313" key="2">
    <source>
        <dbReference type="EMBL" id="GCB61231.1"/>
    </source>
</evidence>
<protein>
    <submittedName>
        <fullName evidence="2">Uncharacterized protein</fullName>
    </submittedName>
</protein>
<keyword evidence="1" id="KW-1133">Transmembrane helix</keyword>
<sequence>MGDESLWALQFSHVVFFILGFLVGWLVEDKWYRLRWKAKKLWRWLLRWWIAAFRPTLATKPLVDPAWTNPDGSALRK</sequence>
<dbReference type="Proteomes" id="UP000288216">
    <property type="component" value="Unassembled WGS sequence"/>
</dbReference>
<comment type="caution">
    <text evidence="2">The sequence shown here is derived from an EMBL/GenBank/DDBJ whole genome shotgun (WGS) entry which is preliminary data.</text>
</comment>
<accession>A0A401NJZ8</accession>
<gene>
    <name evidence="2" type="ORF">scyTo_0007009</name>
</gene>
<keyword evidence="3" id="KW-1185">Reference proteome</keyword>
<evidence type="ECO:0000313" key="3">
    <source>
        <dbReference type="Proteomes" id="UP000288216"/>
    </source>
</evidence>
<dbReference type="AlphaFoldDB" id="A0A401NJZ8"/>
<reference evidence="2 3" key="1">
    <citation type="journal article" date="2018" name="Nat. Ecol. Evol.">
        <title>Shark genomes provide insights into elasmobranch evolution and the origin of vertebrates.</title>
        <authorList>
            <person name="Hara Y"/>
            <person name="Yamaguchi K"/>
            <person name="Onimaru K"/>
            <person name="Kadota M"/>
            <person name="Koyanagi M"/>
            <person name="Keeley SD"/>
            <person name="Tatsumi K"/>
            <person name="Tanaka K"/>
            <person name="Motone F"/>
            <person name="Kageyama Y"/>
            <person name="Nozu R"/>
            <person name="Adachi N"/>
            <person name="Nishimura O"/>
            <person name="Nakagawa R"/>
            <person name="Tanegashima C"/>
            <person name="Kiyatake I"/>
            <person name="Matsumoto R"/>
            <person name="Murakumo K"/>
            <person name="Nishida K"/>
            <person name="Terakita A"/>
            <person name="Kuratani S"/>
            <person name="Sato K"/>
            <person name="Hyodo S Kuraku.S."/>
        </authorList>
    </citation>
    <scope>NUCLEOTIDE SEQUENCE [LARGE SCALE GENOMIC DNA]</scope>
</reference>
<keyword evidence="1" id="KW-0812">Transmembrane</keyword>
<evidence type="ECO:0000256" key="1">
    <source>
        <dbReference type="SAM" id="Phobius"/>
    </source>
</evidence>
<proteinExistence type="predicted"/>